<evidence type="ECO:0000313" key="6">
    <source>
        <dbReference type="EMBL" id="CAH1000320.1"/>
    </source>
</evidence>
<evidence type="ECO:0000256" key="5">
    <source>
        <dbReference type="HAMAP-Rule" id="MF_00658"/>
    </source>
</evidence>
<reference evidence="6" key="1">
    <citation type="submission" date="2021-12" db="EMBL/GenBank/DDBJ databases">
        <authorList>
            <person name="Rodrigo-Torres L."/>
            <person name="Arahal R. D."/>
            <person name="Lucena T."/>
        </authorList>
    </citation>
    <scope>NUCLEOTIDE SEQUENCE</scope>
    <source>
        <strain evidence="6">CECT 8419</strain>
    </source>
</reference>
<feature type="binding site" evidence="5">
    <location>
        <position position="108"/>
    </location>
    <ligand>
        <name>S-adenosyl-L-methionine</name>
        <dbReference type="ChEBI" id="CHEBI:59789"/>
    </ligand>
</feature>
<dbReference type="Gene3D" id="3.40.1280.10">
    <property type="match status" value="1"/>
</dbReference>
<dbReference type="InterPro" id="IPR029026">
    <property type="entry name" value="tRNA_m1G_MTases_N"/>
</dbReference>
<comment type="subcellular location">
    <subcellularLocation>
        <location evidence="5">Cytoplasm</location>
    </subcellularLocation>
</comment>
<keyword evidence="2 5" id="KW-0808">Transferase</keyword>
<comment type="function">
    <text evidence="5">Specifically methylates the pseudouridine at position 1915 (m3Psi1915) in 23S rRNA.</text>
</comment>
<accession>A0ABM9B037</accession>
<dbReference type="GO" id="GO:0008168">
    <property type="term" value="F:methyltransferase activity"/>
    <property type="evidence" value="ECO:0007669"/>
    <property type="project" value="UniProtKB-KW"/>
</dbReference>
<keyword evidence="3 5" id="KW-0949">S-adenosyl-L-methionine</keyword>
<evidence type="ECO:0000256" key="1">
    <source>
        <dbReference type="ARBA" id="ARBA00022603"/>
    </source>
</evidence>
<sequence>MSPVKVSVLYIGKTGEKYLQQGEAVYQKRLGHYLPITFQVVPDIKGAGKLPTDLLRQREAEAVLSRLQSTDRLILLDEGGKQYSSVDFAQWLDKELQRPARRLVFLVGGAFGFDAALYERADGKLSLSKMTFSHQMVRLFLTEQLYRAMTILRNEKYHNE</sequence>
<proteinExistence type="inferred from homology"/>
<comment type="catalytic activity">
    <reaction evidence="5">
        <text>pseudouridine(1915) in 23S rRNA + S-adenosyl-L-methionine = N(3)-methylpseudouridine(1915) in 23S rRNA + S-adenosyl-L-homocysteine + H(+)</text>
        <dbReference type="Rhea" id="RHEA:42752"/>
        <dbReference type="Rhea" id="RHEA-COMP:10221"/>
        <dbReference type="Rhea" id="RHEA-COMP:10222"/>
        <dbReference type="ChEBI" id="CHEBI:15378"/>
        <dbReference type="ChEBI" id="CHEBI:57856"/>
        <dbReference type="ChEBI" id="CHEBI:59789"/>
        <dbReference type="ChEBI" id="CHEBI:65314"/>
        <dbReference type="ChEBI" id="CHEBI:74486"/>
        <dbReference type="EC" id="2.1.1.177"/>
    </reaction>
</comment>
<evidence type="ECO:0000256" key="3">
    <source>
        <dbReference type="ARBA" id="ARBA00022691"/>
    </source>
</evidence>
<keyword evidence="7" id="KW-1185">Reference proteome</keyword>
<dbReference type="PANTHER" id="PTHR33603">
    <property type="entry name" value="METHYLTRANSFERASE"/>
    <property type="match status" value="1"/>
</dbReference>
<dbReference type="GO" id="GO:0032259">
    <property type="term" value="P:methylation"/>
    <property type="evidence" value="ECO:0007669"/>
    <property type="project" value="UniProtKB-KW"/>
</dbReference>
<comment type="subunit">
    <text evidence="5">Homodimer.</text>
</comment>
<dbReference type="CDD" id="cd18081">
    <property type="entry name" value="RlmH-like"/>
    <property type="match status" value="1"/>
</dbReference>
<keyword evidence="1 5" id="KW-0489">Methyltransferase</keyword>
<evidence type="ECO:0000313" key="7">
    <source>
        <dbReference type="Proteomes" id="UP000837803"/>
    </source>
</evidence>
<evidence type="ECO:0000256" key="4">
    <source>
        <dbReference type="ARBA" id="ARBA00038303"/>
    </source>
</evidence>
<dbReference type="PIRSF" id="PIRSF004505">
    <property type="entry name" value="MT_bac"/>
    <property type="match status" value="1"/>
</dbReference>
<dbReference type="SUPFAM" id="SSF75217">
    <property type="entry name" value="alpha/beta knot"/>
    <property type="match status" value="1"/>
</dbReference>
<dbReference type="EMBL" id="CAKLPZ010000001">
    <property type="protein sequence ID" value="CAH1000320.1"/>
    <property type="molecule type" value="Genomic_DNA"/>
</dbReference>
<keyword evidence="5" id="KW-0963">Cytoplasm</keyword>
<feature type="binding site" evidence="5">
    <location>
        <position position="76"/>
    </location>
    <ligand>
        <name>S-adenosyl-L-methionine</name>
        <dbReference type="ChEBI" id="CHEBI:59789"/>
    </ligand>
</feature>
<dbReference type="HAMAP" id="MF_00658">
    <property type="entry name" value="23SrRNA_methyltr_H"/>
    <property type="match status" value="1"/>
</dbReference>
<organism evidence="6 7">
    <name type="scientific">Neolewinella maritima</name>
    <dbReference type="NCBI Taxonomy" id="1383882"/>
    <lineage>
        <taxon>Bacteria</taxon>
        <taxon>Pseudomonadati</taxon>
        <taxon>Bacteroidota</taxon>
        <taxon>Saprospiria</taxon>
        <taxon>Saprospirales</taxon>
        <taxon>Lewinellaceae</taxon>
        <taxon>Neolewinella</taxon>
    </lineage>
</organism>
<keyword evidence="5" id="KW-0698">rRNA processing</keyword>
<evidence type="ECO:0000256" key="2">
    <source>
        <dbReference type="ARBA" id="ARBA00022679"/>
    </source>
</evidence>
<dbReference type="InterPro" id="IPR003742">
    <property type="entry name" value="RlmH-like"/>
</dbReference>
<comment type="caution">
    <text evidence="6">The sequence shown here is derived from an EMBL/GenBank/DDBJ whole genome shotgun (WGS) entry which is preliminary data.</text>
</comment>
<dbReference type="Pfam" id="PF02590">
    <property type="entry name" value="SPOUT_MTase"/>
    <property type="match status" value="1"/>
</dbReference>
<dbReference type="Proteomes" id="UP000837803">
    <property type="component" value="Unassembled WGS sequence"/>
</dbReference>
<feature type="binding site" evidence="5">
    <location>
        <begin position="127"/>
        <end position="132"/>
    </location>
    <ligand>
        <name>S-adenosyl-L-methionine</name>
        <dbReference type="ChEBI" id="CHEBI:59789"/>
    </ligand>
</feature>
<dbReference type="EC" id="2.1.1.177" evidence="5"/>
<gene>
    <name evidence="5 6" type="primary">rlmH</name>
    <name evidence="6" type="ORF">LEM8419_01473</name>
</gene>
<name>A0ABM9B037_9BACT</name>
<protein>
    <recommendedName>
        <fullName evidence="5">Ribosomal RNA large subunit methyltransferase H</fullName>
        <ecNumber evidence="5">2.1.1.177</ecNumber>
    </recommendedName>
    <alternativeName>
        <fullName evidence="5">23S rRNA (pseudouridine1915-N3)-methyltransferase</fullName>
    </alternativeName>
    <alternativeName>
        <fullName evidence="5">23S rRNA m3Psi1915 methyltransferase</fullName>
    </alternativeName>
    <alternativeName>
        <fullName evidence="5">rRNA (pseudouridine-N3-)-methyltransferase RlmH</fullName>
    </alternativeName>
</protein>
<comment type="similarity">
    <text evidence="4 5">Belongs to the RNA methyltransferase RlmH family.</text>
</comment>
<dbReference type="InterPro" id="IPR029028">
    <property type="entry name" value="Alpha/beta_knot_MTases"/>
</dbReference>
<dbReference type="PANTHER" id="PTHR33603:SF1">
    <property type="entry name" value="RIBOSOMAL RNA LARGE SUBUNIT METHYLTRANSFERASE H"/>
    <property type="match status" value="1"/>
</dbReference>